<comment type="caution">
    <text evidence="4">The sequence shown here is derived from an EMBL/GenBank/DDBJ whole genome shotgun (WGS) entry which is preliminary data.</text>
</comment>
<dbReference type="NCBIfam" id="TIGR03852">
    <property type="entry name" value="sucrose_gtfA"/>
    <property type="match status" value="1"/>
</dbReference>
<organism evidence="4 5">
    <name type="scientific">Pseudohaliea rubra DSM 19751</name>
    <dbReference type="NCBI Taxonomy" id="1265313"/>
    <lineage>
        <taxon>Bacteria</taxon>
        <taxon>Pseudomonadati</taxon>
        <taxon>Pseudomonadota</taxon>
        <taxon>Gammaproteobacteria</taxon>
        <taxon>Cellvibrionales</taxon>
        <taxon>Halieaceae</taxon>
        <taxon>Pseudohaliea</taxon>
    </lineage>
</organism>
<protein>
    <submittedName>
        <fullName evidence="4">Sucrose phosphorylase</fullName>
        <ecNumber evidence="4">2.4.1.7</ecNumber>
    </submittedName>
</protein>
<dbReference type="InterPro" id="IPR017853">
    <property type="entry name" value="GH"/>
</dbReference>
<gene>
    <name evidence="4" type="ORF">HRUBRA_00717</name>
</gene>
<evidence type="ECO:0000313" key="4">
    <source>
        <dbReference type="EMBL" id="KGE04692.1"/>
    </source>
</evidence>
<dbReference type="Proteomes" id="UP000029640">
    <property type="component" value="Unassembled WGS sequence"/>
</dbReference>
<dbReference type="InterPro" id="IPR006047">
    <property type="entry name" value="GH13_cat_dom"/>
</dbReference>
<dbReference type="SMART" id="SM00642">
    <property type="entry name" value="Aamy"/>
    <property type="match status" value="1"/>
</dbReference>
<dbReference type="eggNOG" id="COG0366">
    <property type="taxonomic scope" value="Bacteria"/>
</dbReference>
<keyword evidence="1 4" id="KW-0328">Glycosyltransferase</keyword>
<dbReference type="InterPro" id="IPR022527">
    <property type="entry name" value="Sucrose_phospho"/>
</dbReference>
<dbReference type="Gene3D" id="3.20.20.80">
    <property type="entry name" value="Glycosidases"/>
    <property type="match status" value="1"/>
</dbReference>
<feature type="domain" description="Glycosyl hydrolase family 13 catalytic" evidence="3">
    <location>
        <begin position="8"/>
        <end position="421"/>
    </location>
</feature>
<keyword evidence="5" id="KW-1185">Reference proteome</keyword>
<evidence type="ECO:0000259" key="3">
    <source>
        <dbReference type="SMART" id="SM00642"/>
    </source>
</evidence>
<dbReference type="PATRIC" id="fig|1265313.6.peg.711"/>
<dbReference type="AlphaFoldDB" id="A0A095VTB2"/>
<dbReference type="EC" id="2.4.1.7" evidence="4"/>
<dbReference type="SUPFAM" id="SSF51445">
    <property type="entry name" value="(Trans)glycosidases"/>
    <property type="match status" value="1"/>
</dbReference>
<dbReference type="STRING" id="1265313.HRUBRA_00717"/>
<dbReference type="Pfam" id="PF00128">
    <property type="entry name" value="Alpha-amylase"/>
    <property type="match status" value="1"/>
</dbReference>
<dbReference type="PANTHER" id="PTHR38784">
    <property type="entry name" value="SUCROSE PHOSPHORYLASE"/>
    <property type="match status" value="1"/>
</dbReference>
<name>A0A095VTB2_9GAMM</name>
<dbReference type="GO" id="GO:0005975">
    <property type="term" value="P:carbohydrate metabolic process"/>
    <property type="evidence" value="ECO:0007669"/>
    <property type="project" value="InterPro"/>
</dbReference>
<evidence type="ECO:0000313" key="5">
    <source>
        <dbReference type="Proteomes" id="UP000029640"/>
    </source>
</evidence>
<sequence>MALRNAVQLICYPDRLGENLRDLRAVIDRHFADAIGGLHLLPFYPSNADSGFAPLTHKEVDPRYGDWDDIEALAAAYDLCVDLTINHISDESLPFQDFLARGFESPWADLFVDVDRLGELTADDLAKIHIRKEKEPFREVAFANGGSARVWCTFTEHQIDLNYDAPLAYALMEDYITFLTARGAKLLRLDAFGYTTKRIGTSCFLVEPDVYRLLEWVNGVARAHGAECLPEVHDHYSYQYALSRRDMRPYGFALPPLLLYSLLDANSTYLKQWLRMCPRNMITVLDTHDGICIPDVEGILPEDKLKVLINNIDARSADPILRKSAANIHSVGAIYQLTCTYYDALMRNDDAYIAARAIQFFTPGIPQVYYVGLLAGCNDTGLMEHTGELRDINRSYYSLEGVERAVQQPVVQRLLALMRFRNRHPAFAGSFELLYSNDSSVAMAWRRDEHFCELFVDLNFKTSTITCSDEDSLAAISFRA</sequence>
<dbReference type="RefSeq" id="WP_035516285.1">
    <property type="nucleotide sequence ID" value="NZ_KN234763.1"/>
</dbReference>
<keyword evidence="2 4" id="KW-0808">Transferase</keyword>
<dbReference type="OrthoDB" id="9805159at2"/>
<dbReference type="GO" id="GO:0009018">
    <property type="term" value="F:sucrose phosphorylase activity"/>
    <property type="evidence" value="ECO:0007669"/>
    <property type="project" value="UniProtKB-EC"/>
</dbReference>
<reference evidence="4 5" key="1">
    <citation type="journal article" date="2014" name="Genome Announc.">
        <title>Genome Sequence of Gammaproteobacterial Pseudohaliea rubra Type Strain DSM 19751, Isolated from Coastal Seawater of the Mediterranean Sea.</title>
        <authorList>
            <person name="Spring S."/>
            <person name="Fiebig A."/>
            <person name="Riedel T."/>
            <person name="Goker M."/>
            <person name="Klenk H.P."/>
        </authorList>
    </citation>
    <scope>NUCLEOTIDE SEQUENCE [LARGE SCALE GENOMIC DNA]</scope>
    <source>
        <strain evidence="4 5">DSM 19751</strain>
    </source>
</reference>
<accession>A0A095VTB2</accession>
<evidence type="ECO:0000256" key="1">
    <source>
        <dbReference type="ARBA" id="ARBA00022676"/>
    </source>
</evidence>
<evidence type="ECO:0000256" key="2">
    <source>
        <dbReference type="ARBA" id="ARBA00022679"/>
    </source>
</evidence>
<proteinExistence type="predicted"/>
<dbReference type="HOGENOM" id="CLU_021358_1_0_6"/>
<dbReference type="PANTHER" id="PTHR38784:SF1">
    <property type="entry name" value="SUCROSE PHOSPHORYLASE"/>
    <property type="match status" value="1"/>
</dbReference>
<dbReference type="InterPro" id="IPR045857">
    <property type="entry name" value="O16G_dom_2"/>
</dbReference>
<dbReference type="EMBL" id="AUVB01000021">
    <property type="protein sequence ID" value="KGE04692.1"/>
    <property type="molecule type" value="Genomic_DNA"/>
</dbReference>
<dbReference type="Gene3D" id="3.90.400.10">
    <property type="entry name" value="Oligo-1,6-glucosidase, Domain 2"/>
    <property type="match status" value="1"/>
</dbReference>